<dbReference type="EMBL" id="JAIWYP010000008">
    <property type="protein sequence ID" value="KAH3785636.1"/>
    <property type="molecule type" value="Genomic_DNA"/>
</dbReference>
<name>A0A9D4EWC8_DREPO</name>
<organism evidence="1 2">
    <name type="scientific">Dreissena polymorpha</name>
    <name type="common">Zebra mussel</name>
    <name type="synonym">Mytilus polymorpha</name>
    <dbReference type="NCBI Taxonomy" id="45954"/>
    <lineage>
        <taxon>Eukaryota</taxon>
        <taxon>Metazoa</taxon>
        <taxon>Spiralia</taxon>
        <taxon>Lophotrochozoa</taxon>
        <taxon>Mollusca</taxon>
        <taxon>Bivalvia</taxon>
        <taxon>Autobranchia</taxon>
        <taxon>Heteroconchia</taxon>
        <taxon>Euheterodonta</taxon>
        <taxon>Imparidentia</taxon>
        <taxon>Neoheterodontei</taxon>
        <taxon>Myida</taxon>
        <taxon>Dreissenoidea</taxon>
        <taxon>Dreissenidae</taxon>
        <taxon>Dreissena</taxon>
    </lineage>
</organism>
<comment type="caution">
    <text evidence="1">The sequence shown here is derived from an EMBL/GenBank/DDBJ whole genome shotgun (WGS) entry which is preliminary data.</text>
</comment>
<evidence type="ECO:0000313" key="2">
    <source>
        <dbReference type="Proteomes" id="UP000828390"/>
    </source>
</evidence>
<protein>
    <submittedName>
        <fullName evidence="1">Uncharacterized protein</fullName>
    </submittedName>
</protein>
<dbReference type="Proteomes" id="UP000828390">
    <property type="component" value="Unassembled WGS sequence"/>
</dbReference>
<accession>A0A9D4EWC8</accession>
<keyword evidence="2" id="KW-1185">Reference proteome</keyword>
<proteinExistence type="predicted"/>
<sequence>MVTPNVCTKKRSCDCLVYAEFERFWSQYEIDLVVFLPGWSMPGRCSGRFVWVQRVGQCEWVASGELKNSWPMKSKKCDWSLLYQFCLLFMTSLGRRLVQPWRYHGCSRIGR</sequence>
<dbReference type="AlphaFoldDB" id="A0A9D4EWC8"/>
<reference evidence="1" key="2">
    <citation type="submission" date="2020-11" db="EMBL/GenBank/DDBJ databases">
        <authorList>
            <person name="McCartney M.A."/>
            <person name="Auch B."/>
            <person name="Kono T."/>
            <person name="Mallez S."/>
            <person name="Becker A."/>
            <person name="Gohl D.M."/>
            <person name="Silverstein K.A.T."/>
            <person name="Koren S."/>
            <person name="Bechman K.B."/>
            <person name="Herman A."/>
            <person name="Abrahante J.E."/>
            <person name="Garbe J."/>
        </authorList>
    </citation>
    <scope>NUCLEOTIDE SEQUENCE</scope>
    <source>
        <strain evidence="1">Duluth1</strain>
        <tissue evidence="1">Whole animal</tissue>
    </source>
</reference>
<reference evidence="1" key="1">
    <citation type="journal article" date="2019" name="bioRxiv">
        <title>The Genome of the Zebra Mussel, Dreissena polymorpha: A Resource for Invasive Species Research.</title>
        <authorList>
            <person name="McCartney M.A."/>
            <person name="Auch B."/>
            <person name="Kono T."/>
            <person name="Mallez S."/>
            <person name="Zhang Y."/>
            <person name="Obille A."/>
            <person name="Becker A."/>
            <person name="Abrahante J.E."/>
            <person name="Garbe J."/>
            <person name="Badalamenti J.P."/>
            <person name="Herman A."/>
            <person name="Mangelson H."/>
            <person name="Liachko I."/>
            <person name="Sullivan S."/>
            <person name="Sone E.D."/>
            <person name="Koren S."/>
            <person name="Silverstein K.A.T."/>
            <person name="Beckman K.B."/>
            <person name="Gohl D.M."/>
        </authorList>
    </citation>
    <scope>NUCLEOTIDE SEQUENCE</scope>
    <source>
        <strain evidence="1">Duluth1</strain>
        <tissue evidence="1">Whole animal</tissue>
    </source>
</reference>
<gene>
    <name evidence="1" type="ORF">DPMN_163729</name>
</gene>
<evidence type="ECO:0000313" key="1">
    <source>
        <dbReference type="EMBL" id="KAH3785636.1"/>
    </source>
</evidence>